<evidence type="ECO:0000313" key="2">
    <source>
        <dbReference type="EMBL" id="CAF4054930.1"/>
    </source>
</evidence>
<accession>A0A819S7K5</accession>
<sequence length="1282" mass="151385">MNIDVEVDSSVCEHATIQARLVVELQKLQDRKFPQGFSRPVHVLKAVYDKVNGDWEQRLQQTTQCHINECIVLIPYDLGNFDWIGILIEFKRNRQIQRAEFIDPVKYSKVVCDKIQQEFHKFYPGVVLFSKRLQTHEDSKQSAQMTIENLIKMVEESLLIEESHDNIDNSCRQISDDQQNRTFLNEDNELEWPQHNSCIETLSEVQGNKPQFNNSQTELSNIRETLVKKNRRHFLKRQSCTEQQIEEHETPRVDTPSEIKGNYFDSFSTQLIATKKIHNTTNNGLLSLTDSPVQYEQYESLKEQLRVDLYEHETNDEKELKEEIIKKKQEIESLQVQQKFNIVRKRQVSLSKLEKLQQLADKIRAYEYQQKISKLEEIKEKLASGLLERDVSNEKELKEEIIKKKQEIETLEKRGKHKTVIKRQESLTTLEQLVDMIDKIKGLELFYSIDTLDNLKTSLIDGLLEHDISDEKELGKELINRKLEIEILRNTGKYETAEKRRNSLLALEELEALNYKIKALQTSYLSQSHEISNSVEFSDRSHSDEITIGRQEDMTITKDSNSNLKHITTTPFARSETQCIAPVRVYFKDIGGYSNESIVLCDSPGFEDTSGPEVDIANGIGIVKAIRECKSVKPVVLISYKSIGDRLGGVKDLAHTLVKLVPEIEDYIKTFSYIFTKFPSTEKGTICALLTNAEETLNETDKSDIAFTSLFSDMINKTRQGARALDPINDDAFEILRELVESETITYPDEVFKFFITSKSKAILQEQISVLWNNFDESAEHIKKIYESLSILQDHLDFEDMKRKYNEMKEYFLDYLNNIVEKLNYLFDQEKLNKNDIENLNICICTLENVRNTFPFQSHISKKVIDQIYENFLSKILNHLQEIIKKIHRELEKENIFHILEEFLIELDSLRTISIIEHKTDQAYYKLLEKIVEYVYNSKIHIEQLFQREEKMNYDKLRNYLFSLKNAQWVEKYRIGVYSNVMNDIEEQFIEYIKETKRSIMKISLDLDNSNKIDFVYKLILEINQMKQFEEIFIDINQYLSDINFWFDDSINQVCDLIRNLSDIEILKEQKNKNLDLNKIEQAFCYLNVCKTINISSKNNYLLVLNNLEEFIRYYSEIVQKEMNNSFRKIEQFQNENKEEIFENVCILSNYLQEIYEIKTKYSRIFSCLINQKIFEYWQQELTNYLHELSDEMKRLSITRQIVILKNQLSIVKILSRLDRFFEGEKYIDIYNKYQSEFLIKLKYTSEKIVDSIQKYDYQQISHEMLTLKLCGDVGEHFFRTE</sequence>
<dbReference type="Proteomes" id="UP000663881">
    <property type="component" value="Unassembled WGS sequence"/>
</dbReference>
<feature type="coiled-coil region" evidence="1">
    <location>
        <begin position="295"/>
        <end position="337"/>
    </location>
</feature>
<comment type="caution">
    <text evidence="2">The sequence shown here is derived from an EMBL/GenBank/DDBJ whole genome shotgun (WGS) entry which is preliminary data.</text>
</comment>
<protein>
    <submittedName>
        <fullName evidence="2">Uncharacterized protein</fullName>
    </submittedName>
</protein>
<dbReference type="EMBL" id="CAJOAY010004104">
    <property type="protein sequence ID" value="CAF4054930.1"/>
    <property type="molecule type" value="Genomic_DNA"/>
</dbReference>
<reference evidence="2" key="1">
    <citation type="submission" date="2021-02" db="EMBL/GenBank/DDBJ databases">
        <authorList>
            <person name="Nowell W R."/>
        </authorList>
    </citation>
    <scope>NUCLEOTIDE SEQUENCE</scope>
</reference>
<evidence type="ECO:0000313" key="3">
    <source>
        <dbReference type="Proteomes" id="UP000663881"/>
    </source>
</evidence>
<keyword evidence="1" id="KW-0175">Coiled coil</keyword>
<gene>
    <name evidence="2" type="ORF">OKA104_LOCUS33026</name>
</gene>
<proteinExistence type="predicted"/>
<feature type="coiled-coil region" evidence="1">
    <location>
        <begin position="387"/>
        <end position="414"/>
    </location>
</feature>
<organism evidence="2 3">
    <name type="scientific">Adineta steineri</name>
    <dbReference type="NCBI Taxonomy" id="433720"/>
    <lineage>
        <taxon>Eukaryota</taxon>
        <taxon>Metazoa</taxon>
        <taxon>Spiralia</taxon>
        <taxon>Gnathifera</taxon>
        <taxon>Rotifera</taxon>
        <taxon>Eurotatoria</taxon>
        <taxon>Bdelloidea</taxon>
        <taxon>Adinetida</taxon>
        <taxon>Adinetidae</taxon>
        <taxon>Adineta</taxon>
    </lineage>
</organism>
<name>A0A819S7K5_9BILA</name>
<evidence type="ECO:0000256" key="1">
    <source>
        <dbReference type="SAM" id="Coils"/>
    </source>
</evidence>